<dbReference type="Pfam" id="PF03235">
    <property type="entry name" value="GmrSD_N"/>
    <property type="match status" value="1"/>
</dbReference>
<evidence type="ECO:0000259" key="2">
    <source>
        <dbReference type="Pfam" id="PF07510"/>
    </source>
</evidence>
<comment type="caution">
    <text evidence="3">The sequence shown here is derived from an EMBL/GenBank/DDBJ whole genome shotgun (WGS) entry which is preliminary data.</text>
</comment>
<dbReference type="Pfam" id="PF07510">
    <property type="entry name" value="GmrSD_C"/>
    <property type="match status" value="1"/>
</dbReference>
<accession>A0A847USB6</accession>
<dbReference type="RefSeq" id="WP_064287783.1">
    <property type="nucleotide sequence ID" value="NZ_WOWA01000011.1"/>
</dbReference>
<gene>
    <name evidence="3" type="ORF">GOC77_20205</name>
</gene>
<protein>
    <submittedName>
        <fullName evidence="3">DUF262 domain-containing protein</fullName>
    </submittedName>
</protein>
<reference evidence="3" key="1">
    <citation type="submission" date="2019-12" db="EMBL/GenBank/DDBJ databases">
        <title>Whole genome sequencing of Haloarcula argentinensis strain pws5.</title>
        <authorList>
            <person name="Verma D.K."/>
            <person name="Gopal K."/>
            <person name="Prasad E.S."/>
        </authorList>
    </citation>
    <scope>NUCLEOTIDE SEQUENCE</scope>
    <source>
        <strain evidence="3">Pws5</strain>
    </source>
</reference>
<dbReference type="InterPro" id="IPR004919">
    <property type="entry name" value="GmrSD_N"/>
</dbReference>
<organism evidence="3 4">
    <name type="scientific">Haloarcula argentinensis</name>
    <dbReference type="NCBI Taxonomy" id="43776"/>
    <lineage>
        <taxon>Archaea</taxon>
        <taxon>Methanobacteriati</taxon>
        <taxon>Methanobacteriota</taxon>
        <taxon>Stenosarchaea group</taxon>
        <taxon>Halobacteria</taxon>
        <taxon>Halobacteriales</taxon>
        <taxon>Haloarculaceae</taxon>
        <taxon>Haloarcula</taxon>
    </lineage>
</organism>
<dbReference type="Proteomes" id="UP000641625">
    <property type="component" value="Unassembled WGS sequence"/>
</dbReference>
<feature type="domain" description="GmrSD restriction endonucleases C-terminal" evidence="2">
    <location>
        <begin position="420"/>
        <end position="563"/>
    </location>
</feature>
<proteinExistence type="predicted"/>
<dbReference type="AlphaFoldDB" id="A0A847USB6"/>
<feature type="domain" description="GmrSD restriction endonucleases N-terminal" evidence="1">
    <location>
        <begin position="15"/>
        <end position="224"/>
    </location>
</feature>
<name>A0A847USB6_HALAR</name>
<evidence type="ECO:0000313" key="4">
    <source>
        <dbReference type="Proteomes" id="UP000641625"/>
    </source>
</evidence>
<dbReference type="PANTHER" id="PTHR35149">
    <property type="entry name" value="SLL5132 PROTEIN"/>
    <property type="match status" value="1"/>
</dbReference>
<dbReference type="EMBL" id="WOWA01000011">
    <property type="protein sequence ID" value="NLV15581.1"/>
    <property type="molecule type" value="Genomic_DNA"/>
</dbReference>
<dbReference type="PANTHER" id="PTHR35149:SF2">
    <property type="entry name" value="DUF262 DOMAIN-CONTAINING PROTEIN"/>
    <property type="match status" value="1"/>
</dbReference>
<dbReference type="InterPro" id="IPR011089">
    <property type="entry name" value="GmrSD_C"/>
</dbReference>
<evidence type="ECO:0000313" key="3">
    <source>
        <dbReference type="EMBL" id="NLV15581.1"/>
    </source>
</evidence>
<evidence type="ECO:0000259" key="1">
    <source>
        <dbReference type="Pfam" id="PF03235"/>
    </source>
</evidence>
<sequence>MSTQGFNLDADDYDISEILEGSHQIEVPDYQREYAWDKDQWGELWDDLYALTRDRDNHFIGSLVVIERRDGNIKKFELVDGQQRLTTISIILCAIRDRFEQEEEYKDIAGFVQEFLEIQSRTTGKDYQKLKLNKFHNPDYKKVLDGNTDLLDDSQIGEAYEYYTKKLSELDANKVQEIYDELIHSINLVQIECGSEISAFRLFESLNDKGLDLGAVDLVKNRLFMEANENSEIDETRVKNLWEEIMTVIRPELSQNYRFFTHYFMSISTPQVNDNVSKRKLYDYVDELLEYKLEEEDIAVEEILEDMLEKAELYVDVVNGEVSNGYKPKKLQELNSKLVSTQIKNNRIRTLLLKIVSEYDDADDVIEALNILEVFNIRAKIGGRDSNTSRDRFWSRTCSQIDRSNDPNRYLRRVMKDRAPTDTILEEKIPNQEFKTNDFTKYILDRIEEEHYMRSGSGKGVQDRSTVDIEHIAPRQVWNAEKYSSWIQYLDCSEEEFEEYKNRIGNLTLLENSVNQTASDRPFKQKCDIYTERTDFLMTQAIADEYDEWGIEQITERSEDMAEIICDIWSIQNV</sequence>